<evidence type="ECO:0000256" key="3">
    <source>
        <dbReference type="ARBA" id="ARBA00022679"/>
    </source>
</evidence>
<evidence type="ECO:0000256" key="4">
    <source>
        <dbReference type="ARBA" id="ARBA00022777"/>
    </source>
</evidence>
<dbReference type="GO" id="GO:0005737">
    <property type="term" value="C:cytoplasm"/>
    <property type="evidence" value="ECO:0007669"/>
    <property type="project" value="UniProtKB-SubCell"/>
</dbReference>
<comment type="subcellular location">
    <subcellularLocation>
        <location evidence="1">Cytoplasm</location>
    </subcellularLocation>
</comment>
<dbReference type="PANTHER" id="PTHR21064:SF1">
    <property type="entry name" value="HYDROXYLYSINE KINASE"/>
    <property type="match status" value="1"/>
</dbReference>
<protein>
    <recommendedName>
        <fullName evidence="8">Hydroxylysine kinase</fullName>
        <ecNumber evidence="7">2.7.1.81</ecNumber>
    </recommendedName>
</protein>
<name>A0A6J5Z6G6_9ZZZZ</name>
<accession>A0A6J5Z6G6</accession>
<reference evidence="11" key="1">
    <citation type="submission" date="2020-05" db="EMBL/GenBank/DDBJ databases">
        <authorList>
            <person name="Chiriac C."/>
            <person name="Salcher M."/>
            <person name="Ghai R."/>
            <person name="Kavagutti S V."/>
        </authorList>
    </citation>
    <scope>NUCLEOTIDE SEQUENCE</scope>
</reference>
<dbReference type="GO" id="GO:0047992">
    <property type="term" value="F:hydroxylysine kinase activity"/>
    <property type="evidence" value="ECO:0007669"/>
    <property type="project" value="UniProtKB-EC"/>
</dbReference>
<dbReference type="Gene3D" id="3.90.1200.10">
    <property type="match status" value="1"/>
</dbReference>
<dbReference type="EC" id="2.7.1.81" evidence="7"/>
<evidence type="ECO:0000256" key="2">
    <source>
        <dbReference type="ARBA" id="ARBA00022490"/>
    </source>
</evidence>
<evidence type="ECO:0000256" key="9">
    <source>
        <dbReference type="SAM" id="MobiDB-lite"/>
    </source>
</evidence>
<gene>
    <name evidence="11" type="ORF">UFOPK3770_00654</name>
</gene>
<dbReference type="Pfam" id="PF01636">
    <property type="entry name" value="APH"/>
    <property type="match status" value="1"/>
</dbReference>
<evidence type="ECO:0000256" key="6">
    <source>
        <dbReference type="ARBA" id="ARBA00037368"/>
    </source>
</evidence>
<dbReference type="InterPro" id="IPR011009">
    <property type="entry name" value="Kinase-like_dom_sf"/>
</dbReference>
<evidence type="ECO:0000256" key="8">
    <source>
        <dbReference type="ARBA" id="ARBA00040505"/>
    </source>
</evidence>
<comment type="function">
    <text evidence="6">Catalyzes the GTP-dependent phosphorylation of 5-hydroxy-L-lysine.</text>
</comment>
<evidence type="ECO:0000256" key="1">
    <source>
        <dbReference type="ARBA" id="ARBA00004496"/>
    </source>
</evidence>
<dbReference type="EMBL" id="CAESAJ010000056">
    <property type="protein sequence ID" value="CAB4337116.1"/>
    <property type="molecule type" value="Genomic_DNA"/>
</dbReference>
<feature type="compositionally biased region" description="Polar residues" evidence="9">
    <location>
        <begin position="1"/>
        <end position="10"/>
    </location>
</feature>
<proteinExistence type="predicted"/>
<dbReference type="AlphaFoldDB" id="A0A6J5Z6G6"/>
<dbReference type="InterPro" id="IPR002575">
    <property type="entry name" value="Aminoglycoside_PTrfase"/>
</dbReference>
<evidence type="ECO:0000313" key="11">
    <source>
        <dbReference type="EMBL" id="CAB4337116.1"/>
    </source>
</evidence>
<dbReference type="InterPro" id="IPR050249">
    <property type="entry name" value="Pseudomonas-type_ThrB"/>
</dbReference>
<keyword evidence="2" id="KW-0963">Cytoplasm</keyword>
<keyword evidence="3" id="KW-0808">Transferase</keyword>
<evidence type="ECO:0000256" key="5">
    <source>
        <dbReference type="ARBA" id="ARBA00036820"/>
    </source>
</evidence>
<feature type="domain" description="Aminoglycoside phosphotransferase" evidence="10">
    <location>
        <begin position="56"/>
        <end position="293"/>
    </location>
</feature>
<comment type="catalytic activity">
    <reaction evidence="5">
        <text>(5R)-5-hydroxy-L-lysine + GTP = (5R)-5-phosphooxy-L-lysine + GDP + H(+)</text>
        <dbReference type="Rhea" id="RHEA:19049"/>
        <dbReference type="ChEBI" id="CHEBI:15378"/>
        <dbReference type="ChEBI" id="CHEBI:37565"/>
        <dbReference type="ChEBI" id="CHEBI:57882"/>
        <dbReference type="ChEBI" id="CHEBI:58189"/>
        <dbReference type="ChEBI" id="CHEBI:58357"/>
        <dbReference type="EC" id="2.7.1.81"/>
    </reaction>
</comment>
<evidence type="ECO:0000259" key="10">
    <source>
        <dbReference type="Pfam" id="PF01636"/>
    </source>
</evidence>
<sequence length="379" mass="42357">MSEPMTSAQRSAADAVMDGGGLSGSHVPMHESEAAQWLEQIYGMRGSLSRLPAEKDDTFRVTIDGHPHSVLKVANPYDPTEELDFQIQMMKHVDRVDNSIPIPKVMSSIDGAHLTPITDAAGQYRQVWLIEHLSGRTLDTLESNSAQRETIGELLGKLRNATATFSHSRAERILAWDVRHLARLTPLVGFVEDERHRHQLQRGLERFAELQPRIDALACQILHNDFSKSNILADPENIESITGIIDFGDSVYTAVAVDVSTALLHNFPRDVATNPTQDVLAGGRDMVRGYLRVAQLTDEELSLIPHLTMGRIIARALITTRRAQLFPHNVGYIMRNTEPGWAQLDWFLDRTVDDLSQTFCNDIRHGDGNTMKPSQRSKS</sequence>
<keyword evidence="4" id="KW-0418">Kinase</keyword>
<organism evidence="11">
    <name type="scientific">freshwater metagenome</name>
    <dbReference type="NCBI Taxonomy" id="449393"/>
    <lineage>
        <taxon>unclassified sequences</taxon>
        <taxon>metagenomes</taxon>
        <taxon>ecological metagenomes</taxon>
    </lineage>
</organism>
<dbReference type="PANTHER" id="PTHR21064">
    <property type="entry name" value="AMINOGLYCOSIDE PHOSPHOTRANSFERASE DOMAIN-CONTAINING PROTEIN-RELATED"/>
    <property type="match status" value="1"/>
</dbReference>
<feature type="region of interest" description="Disordered" evidence="9">
    <location>
        <begin position="1"/>
        <end position="27"/>
    </location>
</feature>
<dbReference type="SUPFAM" id="SSF56112">
    <property type="entry name" value="Protein kinase-like (PK-like)"/>
    <property type="match status" value="1"/>
</dbReference>
<evidence type="ECO:0000256" key="7">
    <source>
        <dbReference type="ARBA" id="ARBA00038873"/>
    </source>
</evidence>